<dbReference type="PATRIC" id="fig|1254432.3.peg.1995"/>
<dbReference type="STRING" id="1254432.SCE1572_08945"/>
<protein>
    <recommendedName>
        <fullName evidence="1">Aminoglycoside phosphotransferase domain-containing protein</fullName>
    </recommendedName>
</protein>
<gene>
    <name evidence="2" type="ORF">SCE1572_08945</name>
</gene>
<dbReference type="OrthoDB" id="179763at2"/>
<dbReference type="InterPro" id="IPR052077">
    <property type="entry name" value="CcrZ_PhaseVar_Mediator"/>
</dbReference>
<dbReference type="EMBL" id="CP003969">
    <property type="protein sequence ID" value="AGP34623.1"/>
    <property type="molecule type" value="Genomic_DNA"/>
</dbReference>
<dbReference type="eggNOG" id="COG0510">
    <property type="taxonomic scope" value="Bacteria"/>
</dbReference>
<evidence type="ECO:0000259" key="1">
    <source>
        <dbReference type="Pfam" id="PF01636"/>
    </source>
</evidence>
<dbReference type="KEGG" id="scu:SCE1572_08945"/>
<feature type="domain" description="Aminoglycoside phosphotransferase" evidence="1">
    <location>
        <begin position="25"/>
        <end position="244"/>
    </location>
</feature>
<dbReference type="RefSeq" id="WP_020733773.1">
    <property type="nucleotide sequence ID" value="NC_021658.1"/>
</dbReference>
<evidence type="ECO:0000313" key="3">
    <source>
        <dbReference type="Proteomes" id="UP000014803"/>
    </source>
</evidence>
<proteinExistence type="predicted"/>
<evidence type="ECO:0000313" key="2">
    <source>
        <dbReference type="EMBL" id="AGP34623.1"/>
    </source>
</evidence>
<organism evidence="2 3">
    <name type="scientific">Sorangium cellulosum So0157-2</name>
    <dbReference type="NCBI Taxonomy" id="1254432"/>
    <lineage>
        <taxon>Bacteria</taxon>
        <taxon>Pseudomonadati</taxon>
        <taxon>Myxococcota</taxon>
        <taxon>Polyangia</taxon>
        <taxon>Polyangiales</taxon>
        <taxon>Polyangiaceae</taxon>
        <taxon>Sorangium</taxon>
    </lineage>
</organism>
<dbReference type="InterPro" id="IPR011009">
    <property type="entry name" value="Kinase-like_dom_sf"/>
</dbReference>
<dbReference type="PANTHER" id="PTHR40086:SF1">
    <property type="entry name" value="CELL CYCLE REGULATOR CCRZ"/>
    <property type="match status" value="1"/>
</dbReference>
<accession>S4XVJ2</accession>
<dbReference type="Proteomes" id="UP000014803">
    <property type="component" value="Chromosome"/>
</dbReference>
<dbReference type="HOGENOM" id="CLU_871254_0_0_7"/>
<dbReference type="Gene3D" id="3.90.1200.10">
    <property type="match status" value="1"/>
</dbReference>
<dbReference type="InterPro" id="IPR002575">
    <property type="entry name" value="Aminoglycoside_PTrfase"/>
</dbReference>
<dbReference type="SUPFAM" id="SSF56112">
    <property type="entry name" value="Protein kinase-like (PK-like)"/>
    <property type="match status" value="1"/>
</dbReference>
<name>S4XVJ2_SORCE</name>
<reference evidence="2 3" key="1">
    <citation type="journal article" date="2013" name="Sci. Rep.">
        <title>Extraordinary expansion of a Sorangium cellulosum genome from an alkaline milieu.</title>
        <authorList>
            <person name="Han K."/>
            <person name="Li Z.F."/>
            <person name="Peng R."/>
            <person name="Zhu L.P."/>
            <person name="Zhou T."/>
            <person name="Wang L.G."/>
            <person name="Li S.G."/>
            <person name="Zhang X.B."/>
            <person name="Hu W."/>
            <person name="Wu Z.H."/>
            <person name="Qin N."/>
            <person name="Li Y.Z."/>
        </authorList>
    </citation>
    <scope>NUCLEOTIDE SEQUENCE [LARGE SCALE GENOMIC DNA]</scope>
    <source>
        <strain evidence="2 3">So0157-2</strain>
    </source>
</reference>
<dbReference type="PANTHER" id="PTHR40086">
    <property type="entry name" value="PHOSPHOTRANSFERASE YTMP-RELATED"/>
    <property type="match status" value="1"/>
</dbReference>
<dbReference type="Pfam" id="PF01636">
    <property type="entry name" value="APH"/>
    <property type="match status" value="1"/>
</dbReference>
<sequence length="319" mass="33413">MSAPALHPDLAAALEAAFPGRPVTDVTPLSGGFSGATLLAFAVDGAPYVAKRCAPDPTDPGRFAREAACMRAASERGVAPRLRHADARAGVTIMDRIAGTPLRPTRDPALLGRVAAALRRLHDGPPFPRGPSRMDFLRSLDAQCAALAGAGAGLPAELVRTADALERVSGPHAHAAPCHRDVNPNNVLVAADRVYLVDWTTAGAGDPFVDVAQLGVFAYPRPEQREALLEAYLGRPASDDDRARARVARAIALAYYAAGFFVAAARFGGPPPAGEEPRPLAEVLAAFGAAPERTHPGTVAAALLREMRREAQDVSRGRP</sequence>
<dbReference type="AlphaFoldDB" id="S4XVJ2"/>